<dbReference type="EMBL" id="CAFBMT010000003">
    <property type="protein sequence ID" value="CAB4918709.1"/>
    <property type="molecule type" value="Genomic_DNA"/>
</dbReference>
<evidence type="ECO:0000313" key="4">
    <source>
        <dbReference type="EMBL" id="CAB4711004.1"/>
    </source>
</evidence>
<dbReference type="Pfam" id="PF00296">
    <property type="entry name" value="Bac_luciferase"/>
    <property type="match status" value="1"/>
</dbReference>
<dbReference type="CDD" id="cd00347">
    <property type="entry name" value="Flavin_utilizing_monoxygenases"/>
    <property type="match status" value="1"/>
</dbReference>
<comment type="similarity">
    <text evidence="1">To bacterial alkanal monooxygenase alpha and beta chains.</text>
</comment>
<dbReference type="GO" id="GO:0005829">
    <property type="term" value="C:cytosol"/>
    <property type="evidence" value="ECO:0007669"/>
    <property type="project" value="TreeGrafter"/>
</dbReference>
<dbReference type="GO" id="GO:0016705">
    <property type="term" value="F:oxidoreductase activity, acting on paired donors, with incorporation or reduction of molecular oxygen"/>
    <property type="evidence" value="ECO:0007669"/>
    <property type="project" value="InterPro"/>
</dbReference>
<dbReference type="EMBL" id="CAESGF010000003">
    <property type="protein sequence ID" value="CAB4362884.1"/>
    <property type="molecule type" value="Genomic_DNA"/>
</dbReference>
<evidence type="ECO:0000256" key="1">
    <source>
        <dbReference type="ARBA" id="ARBA00007789"/>
    </source>
</evidence>
<dbReference type="PANTHER" id="PTHR30137">
    <property type="entry name" value="LUCIFERASE-LIKE MONOOXYGENASE"/>
    <property type="match status" value="1"/>
</dbReference>
<reference evidence="3" key="1">
    <citation type="submission" date="2020-05" db="EMBL/GenBank/DDBJ databases">
        <authorList>
            <person name="Chiriac C."/>
            <person name="Salcher M."/>
            <person name="Ghai R."/>
            <person name="Kavagutti S V."/>
        </authorList>
    </citation>
    <scope>NUCLEOTIDE SEQUENCE</scope>
</reference>
<dbReference type="EMBL" id="CAFBOL010000146">
    <property type="protein sequence ID" value="CAB5017999.1"/>
    <property type="molecule type" value="Genomic_DNA"/>
</dbReference>
<evidence type="ECO:0000259" key="2">
    <source>
        <dbReference type="Pfam" id="PF00296"/>
    </source>
</evidence>
<accession>A0A6J6A0F0</accession>
<dbReference type="SUPFAM" id="SSF51679">
    <property type="entry name" value="Bacterial luciferase-like"/>
    <property type="match status" value="1"/>
</dbReference>
<gene>
    <name evidence="4" type="ORF">UFOPK2656_00673</name>
    <name evidence="5" type="ORF">UFOPK3651_00711</name>
    <name evidence="6" type="ORF">UFOPK3931_03185</name>
    <name evidence="3" type="ORF">UFOPK4189_00671</name>
</gene>
<dbReference type="Gene3D" id="3.20.20.30">
    <property type="entry name" value="Luciferase-like domain"/>
    <property type="match status" value="1"/>
</dbReference>
<proteinExistence type="predicted"/>
<dbReference type="FunFam" id="3.20.20.30:FF:000002">
    <property type="entry name" value="LLM class flavin-dependent oxidoreductase"/>
    <property type="match status" value="1"/>
</dbReference>
<dbReference type="InterPro" id="IPR019949">
    <property type="entry name" value="CmoO-like"/>
</dbReference>
<evidence type="ECO:0000313" key="5">
    <source>
        <dbReference type="EMBL" id="CAB4918709.1"/>
    </source>
</evidence>
<feature type="domain" description="Luciferase-like" evidence="2">
    <location>
        <begin position="7"/>
        <end position="296"/>
    </location>
</feature>
<dbReference type="InterPro" id="IPR011251">
    <property type="entry name" value="Luciferase-like_dom"/>
</dbReference>
<evidence type="ECO:0000313" key="3">
    <source>
        <dbReference type="EMBL" id="CAB4362884.1"/>
    </source>
</evidence>
<protein>
    <submittedName>
        <fullName evidence="3">Unannotated protein</fullName>
    </submittedName>
</protein>
<dbReference type="NCBIfam" id="TIGR03558">
    <property type="entry name" value="oxido_grp_1"/>
    <property type="match status" value="1"/>
</dbReference>
<organism evidence="3">
    <name type="scientific">freshwater metagenome</name>
    <dbReference type="NCBI Taxonomy" id="449393"/>
    <lineage>
        <taxon>unclassified sequences</taxon>
        <taxon>metagenomes</taxon>
        <taxon>ecological metagenomes</taxon>
    </lineage>
</organism>
<dbReference type="InterPro" id="IPR050766">
    <property type="entry name" value="Bact_Lucif_Oxidored"/>
</dbReference>
<dbReference type="InterPro" id="IPR036661">
    <property type="entry name" value="Luciferase-like_sf"/>
</dbReference>
<dbReference type="EMBL" id="CAEZYF010000003">
    <property type="protein sequence ID" value="CAB4711004.1"/>
    <property type="molecule type" value="Genomic_DNA"/>
</dbReference>
<evidence type="ECO:0000313" key="6">
    <source>
        <dbReference type="EMBL" id="CAB5017999.1"/>
    </source>
</evidence>
<dbReference type="PANTHER" id="PTHR30137:SF6">
    <property type="entry name" value="LUCIFERASE-LIKE MONOOXYGENASE"/>
    <property type="match status" value="1"/>
</dbReference>
<dbReference type="AlphaFoldDB" id="A0A6J6A0F0"/>
<name>A0A6J6A0F0_9ZZZZ</name>
<sequence>MTDVRLSVLDLTVLNDGQSSGDALRSTTALARRADELGYTRFWVAEHHNMPSVACTAPTVLMAHLAANTQHIRVGSGGVMLPNHAPLVVAEQFALIESLYPGRVDVGIGRAPGSDQHTAMALRRSRDLLGADDFPRDLLDLMGLLGDPRGEHGLWQNFRATPAPTSMPSVFLLGSSGYSAQLAAHLGLPFGFAHHFDMGGTMEAVERYRRDFRPSSVLAEPYLIITANVLAADTKDEAEWHALPARLTTLGRRTGRFIRLPSPQDASVHPDMAEANRLPTSRVVGAAADVVAELLALASRTGADELMVTSVAYDLDARVRSIELLAEAWALA</sequence>